<evidence type="ECO:0000313" key="2">
    <source>
        <dbReference type="Proteomes" id="UP000789901"/>
    </source>
</evidence>
<organism evidence="1 2">
    <name type="scientific">Gigaspora margarita</name>
    <dbReference type="NCBI Taxonomy" id="4874"/>
    <lineage>
        <taxon>Eukaryota</taxon>
        <taxon>Fungi</taxon>
        <taxon>Fungi incertae sedis</taxon>
        <taxon>Mucoromycota</taxon>
        <taxon>Glomeromycotina</taxon>
        <taxon>Glomeromycetes</taxon>
        <taxon>Diversisporales</taxon>
        <taxon>Gigasporaceae</taxon>
        <taxon>Gigaspora</taxon>
    </lineage>
</organism>
<feature type="non-terminal residue" evidence="1">
    <location>
        <position position="80"/>
    </location>
</feature>
<accession>A0ABM8W4N4</accession>
<evidence type="ECO:0000313" key="1">
    <source>
        <dbReference type="EMBL" id="CAG8523893.1"/>
    </source>
</evidence>
<name>A0ABM8W4N4_GIGMA</name>
<comment type="caution">
    <text evidence="1">The sequence shown here is derived from an EMBL/GenBank/DDBJ whole genome shotgun (WGS) entry which is preliminary data.</text>
</comment>
<gene>
    <name evidence="1" type="ORF">GMARGA_LOCUS3293</name>
</gene>
<dbReference type="Proteomes" id="UP000789901">
    <property type="component" value="Unassembled WGS sequence"/>
</dbReference>
<sequence>MGVYNVVNTNYLDSLSTSHQNSLDHAVLKAWVGCGISFEIIDNPFMQDLFMQLNSAYHPPGWTTLSSQILDKEIIKVNKE</sequence>
<dbReference type="EMBL" id="CAJVQB010001170">
    <property type="protein sequence ID" value="CAG8523893.1"/>
    <property type="molecule type" value="Genomic_DNA"/>
</dbReference>
<reference evidence="1 2" key="1">
    <citation type="submission" date="2021-06" db="EMBL/GenBank/DDBJ databases">
        <authorList>
            <person name="Kallberg Y."/>
            <person name="Tangrot J."/>
            <person name="Rosling A."/>
        </authorList>
    </citation>
    <scope>NUCLEOTIDE SEQUENCE [LARGE SCALE GENOMIC DNA]</scope>
    <source>
        <strain evidence="1 2">120-4 pot B 10/14</strain>
    </source>
</reference>
<keyword evidence="2" id="KW-1185">Reference proteome</keyword>
<proteinExistence type="predicted"/>
<protein>
    <submittedName>
        <fullName evidence="1">19830_t:CDS:1</fullName>
    </submittedName>
</protein>